<proteinExistence type="predicted"/>
<sequence>MEVMLHYVISVNVPFLLLSERRADSVKSQARVGAPPGGGCGASGVTHADGEGNVNTMFGADLCLLGKVDRRSL</sequence>
<dbReference type="Proteomes" id="UP000295083">
    <property type="component" value="Unassembled WGS sequence"/>
</dbReference>
<accession>A0A4R8QSY9</accession>
<reference evidence="1 2" key="1">
    <citation type="submission" date="2018-11" db="EMBL/GenBank/DDBJ databases">
        <title>Genome sequence and assembly of Colletotrichum spinosum.</title>
        <authorList>
            <person name="Gan P."/>
            <person name="Shirasu K."/>
        </authorList>
    </citation>
    <scope>NUCLEOTIDE SEQUENCE [LARGE SCALE GENOMIC DNA]</scope>
    <source>
        <strain evidence="1 2">CBS 515.97</strain>
    </source>
</reference>
<gene>
    <name evidence="1" type="ORF">C8035_v008014</name>
</gene>
<dbReference type="AlphaFoldDB" id="A0A4R8QSY9"/>
<comment type="caution">
    <text evidence="1">The sequence shown here is derived from an EMBL/GenBank/DDBJ whole genome shotgun (WGS) entry which is preliminary data.</text>
</comment>
<organism evidence="1 2">
    <name type="scientific">Colletotrichum spinosum</name>
    <dbReference type="NCBI Taxonomy" id="1347390"/>
    <lineage>
        <taxon>Eukaryota</taxon>
        <taxon>Fungi</taxon>
        <taxon>Dikarya</taxon>
        <taxon>Ascomycota</taxon>
        <taxon>Pezizomycotina</taxon>
        <taxon>Sordariomycetes</taxon>
        <taxon>Hypocreomycetidae</taxon>
        <taxon>Glomerellales</taxon>
        <taxon>Glomerellaceae</taxon>
        <taxon>Colletotrichum</taxon>
        <taxon>Colletotrichum orbiculare species complex</taxon>
    </lineage>
</organism>
<name>A0A4R8QSY9_9PEZI</name>
<dbReference type="EMBL" id="QAPG01000022">
    <property type="protein sequence ID" value="TDZ37563.1"/>
    <property type="molecule type" value="Genomic_DNA"/>
</dbReference>
<keyword evidence="2" id="KW-1185">Reference proteome</keyword>
<evidence type="ECO:0000313" key="1">
    <source>
        <dbReference type="EMBL" id="TDZ37563.1"/>
    </source>
</evidence>
<evidence type="ECO:0000313" key="2">
    <source>
        <dbReference type="Proteomes" id="UP000295083"/>
    </source>
</evidence>
<protein>
    <submittedName>
        <fullName evidence="1">Uncharacterized protein</fullName>
    </submittedName>
</protein>